<dbReference type="VEuPathDB" id="VectorBase:GMOY000909"/>
<dbReference type="EnsemblMetazoa" id="GMOY000909-RA">
    <property type="protein sequence ID" value="GMOY000909-PA"/>
    <property type="gene ID" value="GMOY000909"/>
</dbReference>
<dbReference type="GO" id="GO:0016020">
    <property type="term" value="C:membrane"/>
    <property type="evidence" value="ECO:0007669"/>
    <property type="project" value="UniProtKB-SubCell"/>
</dbReference>
<dbReference type="Proteomes" id="UP000092444">
    <property type="component" value="Unassembled WGS sequence"/>
</dbReference>
<dbReference type="AlphaFoldDB" id="A0A1B0FBJ1"/>
<keyword evidence="3 6" id="KW-0812">Transmembrane</keyword>
<keyword evidence="5 6" id="KW-0472">Membrane</keyword>
<evidence type="ECO:0000256" key="3">
    <source>
        <dbReference type="ARBA" id="ARBA00022692"/>
    </source>
</evidence>
<dbReference type="PANTHER" id="PTHR12995">
    <property type="entry name" value="FI21814P1"/>
    <property type="match status" value="1"/>
</dbReference>
<evidence type="ECO:0000256" key="5">
    <source>
        <dbReference type="ARBA" id="ARBA00023136"/>
    </source>
</evidence>
<name>A0A1B0FBJ1_GLOMM</name>
<proteinExistence type="inferred from homology"/>
<evidence type="ECO:0000313" key="7">
    <source>
        <dbReference type="EnsemblMetazoa" id="GMOY000909-PA"/>
    </source>
</evidence>
<dbReference type="InterPro" id="IPR019397">
    <property type="entry name" value="Uncharacterised_TMEM39"/>
</dbReference>
<dbReference type="Pfam" id="PF10271">
    <property type="entry name" value="Tmp39"/>
    <property type="match status" value="1"/>
</dbReference>
<evidence type="ECO:0000256" key="6">
    <source>
        <dbReference type="SAM" id="Phobius"/>
    </source>
</evidence>
<dbReference type="EMBL" id="CCAG010021318">
    <property type="status" value="NOT_ANNOTATED_CDS"/>
    <property type="molecule type" value="Genomic_DNA"/>
</dbReference>
<keyword evidence="4 6" id="KW-1133">Transmembrane helix</keyword>
<reference evidence="7" key="1">
    <citation type="submission" date="2020-05" db="UniProtKB">
        <authorList>
            <consortium name="EnsemblMetazoa"/>
        </authorList>
    </citation>
    <scope>IDENTIFICATION</scope>
    <source>
        <strain evidence="7">Yale</strain>
    </source>
</reference>
<evidence type="ECO:0000256" key="1">
    <source>
        <dbReference type="ARBA" id="ARBA00004141"/>
    </source>
</evidence>
<keyword evidence="8" id="KW-1185">Reference proteome</keyword>
<protein>
    <submittedName>
        <fullName evidence="7">Uncharacterized protein</fullName>
    </submittedName>
</protein>
<accession>A0A1B0FBJ1</accession>
<comment type="subcellular location">
    <subcellularLocation>
        <location evidence="1">Membrane</location>
        <topology evidence="1">Multi-pass membrane protein</topology>
    </subcellularLocation>
</comment>
<evidence type="ECO:0000313" key="8">
    <source>
        <dbReference type="Proteomes" id="UP000092444"/>
    </source>
</evidence>
<sequence length="103" mass="11348">MKKTASNALHLGCWSKLELRPGADCVVSASAANWNKSTLWSHNAVTKCVGELYRCQGLVTVAFHSYSGHLRFYACIIVAAISLLCYAIEWNFILSLSFITSDC</sequence>
<feature type="transmembrane region" description="Helical" evidence="6">
    <location>
        <begin position="72"/>
        <end position="93"/>
    </location>
</feature>
<dbReference type="PANTHER" id="PTHR12995:SF4">
    <property type="entry name" value="FI21814P1"/>
    <property type="match status" value="1"/>
</dbReference>
<organism evidence="7 8">
    <name type="scientific">Glossina morsitans morsitans</name>
    <name type="common">Savannah tsetse fly</name>
    <dbReference type="NCBI Taxonomy" id="37546"/>
    <lineage>
        <taxon>Eukaryota</taxon>
        <taxon>Metazoa</taxon>
        <taxon>Ecdysozoa</taxon>
        <taxon>Arthropoda</taxon>
        <taxon>Hexapoda</taxon>
        <taxon>Insecta</taxon>
        <taxon>Pterygota</taxon>
        <taxon>Neoptera</taxon>
        <taxon>Endopterygota</taxon>
        <taxon>Diptera</taxon>
        <taxon>Brachycera</taxon>
        <taxon>Muscomorpha</taxon>
        <taxon>Hippoboscoidea</taxon>
        <taxon>Glossinidae</taxon>
        <taxon>Glossina</taxon>
    </lineage>
</organism>
<comment type="similarity">
    <text evidence="2">Belongs to the TMEM39 family.</text>
</comment>
<evidence type="ECO:0000256" key="2">
    <source>
        <dbReference type="ARBA" id="ARBA00010737"/>
    </source>
</evidence>
<evidence type="ECO:0000256" key="4">
    <source>
        <dbReference type="ARBA" id="ARBA00022989"/>
    </source>
</evidence>